<evidence type="ECO:0000313" key="7">
    <source>
        <dbReference type="EMBL" id="HGU59611.1"/>
    </source>
</evidence>
<dbReference type="InterPro" id="IPR023621">
    <property type="entry name" value="Ribosomal_eL31_dom_sf"/>
</dbReference>
<evidence type="ECO:0000313" key="6">
    <source>
        <dbReference type="EMBL" id="HGE65592.1"/>
    </source>
</evidence>
<dbReference type="EMBL" id="DTAK01000039">
    <property type="protein sequence ID" value="HGU59611.1"/>
    <property type="molecule type" value="Genomic_DNA"/>
</dbReference>
<reference evidence="7" key="1">
    <citation type="journal article" date="2020" name="mSystems">
        <title>Genome- and Community-Level Interaction Insights into Carbon Utilization and Element Cycling Functions of Hydrothermarchaeota in Hydrothermal Sediment.</title>
        <authorList>
            <person name="Zhou Z."/>
            <person name="Liu Y."/>
            <person name="Xu W."/>
            <person name="Pan J."/>
            <person name="Luo Z.H."/>
            <person name="Li M."/>
        </authorList>
    </citation>
    <scope>NUCLEOTIDE SEQUENCE [LARGE SCALE GENOMIC DNA]</scope>
    <source>
        <strain evidence="7">SpSt-62</strain>
        <strain evidence="6">SpSt-97</strain>
    </source>
</reference>
<dbReference type="SMART" id="SM01380">
    <property type="entry name" value="Ribosomal_L31e"/>
    <property type="match status" value="1"/>
</dbReference>
<evidence type="ECO:0000256" key="5">
    <source>
        <dbReference type="HAMAP-Rule" id="MF_00410"/>
    </source>
</evidence>
<dbReference type="GO" id="GO:0003735">
    <property type="term" value="F:structural constituent of ribosome"/>
    <property type="evidence" value="ECO:0007669"/>
    <property type="project" value="InterPro"/>
</dbReference>
<evidence type="ECO:0000256" key="3">
    <source>
        <dbReference type="ARBA" id="ARBA00023274"/>
    </source>
</evidence>
<protein>
    <recommendedName>
        <fullName evidence="4 5">Large ribosomal subunit protein eL31</fullName>
    </recommendedName>
</protein>
<dbReference type="AlphaFoldDB" id="A0A7C4S642"/>
<dbReference type="GO" id="GO:0022625">
    <property type="term" value="C:cytosolic large ribosomal subunit"/>
    <property type="evidence" value="ECO:0007669"/>
    <property type="project" value="TreeGrafter"/>
</dbReference>
<proteinExistence type="inferred from homology"/>
<evidence type="ECO:0000256" key="4">
    <source>
        <dbReference type="ARBA" id="ARBA00035230"/>
    </source>
</evidence>
<dbReference type="InterPro" id="IPR000054">
    <property type="entry name" value="Ribosomal_eL31"/>
</dbReference>
<dbReference type="SUPFAM" id="SSF54575">
    <property type="entry name" value="Ribosomal protein L31e"/>
    <property type="match status" value="1"/>
</dbReference>
<dbReference type="InterPro" id="IPR020052">
    <property type="entry name" value="Ribosomal_eL31_CS"/>
</dbReference>
<dbReference type="Gene3D" id="3.10.440.10">
    <property type="match status" value="1"/>
</dbReference>
<comment type="similarity">
    <text evidence="1 5">Belongs to the eukaryotic ribosomal protein eL31 family.</text>
</comment>
<sequence>MPKIEVERIYSLKLRQKMKKYPRWLRAKKAVKFIRKFLSRHMKTDIKNVKIDASINEKIWERGGQKVPTKIRIRAVKFDDGIVEVELVK</sequence>
<keyword evidence="3 5" id="KW-0687">Ribonucleoprotein</keyword>
<dbReference type="HAMAP" id="MF_00410">
    <property type="entry name" value="Ribosomal_eL31"/>
    <property type="match status" value="1"/>
</dbReference>
<evidence type="ECO:0000256" key="1">
    <source>
        <dbReference type="ARBA" id="ARBA00010808"/>
    </source>
</evidence>
<accession>A0A7C4S642</accession>
<dbReference type="EMBL" id="DTPI01000004">
    <property type="protein sequence ID" value="HGE65592.1"/>
    <property type="molecule type" value="Genomic_DNA"/>
</dbReference>
<dbReference type="NCBIfam" id="NF002258">
    <property type="entry name" value="PRK01192.1-1"/>
    <property type="match status" value="1"/>
</dbReference>
<comment type="caution">
    <text evidence="7">The sequence shown here is derived from an EMBL/GenBank/DDBJ whole genome shotgun (WGS) entry which is preliminary data.</text>
</comment>
<dbReference type="PANTHER" id="PTHR10956">
    <property type="entry name" value="60S RIBOSOMAL PROTEIN L31"/>
    <property type="match status" value="1"/>
</dbReference>
<evidence type="ECO:0000256" key="2">
    <source>
        <dbReference type="ARBA" id="ARBA00022980"/>
    </source>
</evidence>
<dbReference type="PROSITE" id="PS01144">
    <property type="entry name" value="RIBOSOMAL_L31E"/>
    <property type="match status" value="1"/>
</dbReference>
<dbReference type="PANTHER" id="PTHR10956:SF0">
    <property type="entry name" value="60S RIBOSOMAL PROTEIN L31"/>
    <property type="match status" value="1"/>
</dbReference>
<dbReference type="CDD" id="cd00463">
    <property type="entry name" value="Ribosomal_L31e"/>
    <property type="match status" value="1"/>
</dbReference>
<dbReference type="Pfam" id="PF01198">
    <property type="entry name" value="Ribosomal_L31e"/>
    <property type="match status" value="1"/>
</dbReference>
<organism evidence="7">
    <name type="scientific">Geoglobus ahangari</name>
    <dbReference type="NCBI Taxonomy" id="113653"/>
    <lineage>
        <taxon>Archaea</taxon>
        <taxon>Methanobacteriati</taxon>
        <taxon>Methanobacteriota</taxon>
        <taxon>Archaeoglobi</taxon>
        <taxon>Archaeoglobales</taxon>
        <taxon>Archaeoglobaceae</taxon>
        <taxon>Geoglobus</taxon>
    </lineage>
</organism>
<dbReference type="GO" id="GO:0002181">
    <property type="term" value="P:cytoplasmic translation"/>
    <property type="evidence" value="ECO:0007669"/>
    <property type="project" value="TreeGrafter"/>
</dbReference>
<gene>
    <name evidence="5" type="primary">rpl31e</name>
    <name evidence="7" type="ORF">ENT89_05555</name>
    <name evidence="6" type="ORF">ENX77_00395</name>
</gene>
<keyword evidence="2 5" id="KW-0689">Ribosomal protein</keyword>
<name>A0A7C4S642_9EURY</name>